<sequence length="108" mass="11939">MVVCRGAGGERQDGDELASGAMCFHYFHDKSARAPVILRLEGDWMSERGKGIEPEGNTTSLAVSDPFHRLPPSIPSSLGKESDPQPPNIHPKWDLRRQQAARLRACMD</sequence>
<reference evidence="3" key="2">
    <citation type="submission" date="2020-10" db="UniProtKB">
        <authorList>
            <consortium name="WormBaseParasite"/>
        </authorList>
    </citation>
    <scope>IDENTIFICATION</scope>
</reference>
<evidence type="ECO:0000256" key="1">
    <source>
        <dbReference type="SAM" id="MobiDB-lite"/>
    </source>
</evidence>
<protein>
    <submittedName>
        <fullName evidence="3">Carboxylesterase</fullName>
    </submittedName>
</protein>
<dbReference type="WBParaSite" id="Pan_g16541.t1">
    <property type="protein sequence ID" value="Pan_g16541.t1"/>
    <property type="gene ID" value="Pan_g16541"/>
</dbReference>
<evidence type="ECO:0000313" key="2">
    <source>
        <dbReference type="Proteomes" id="UP000492821"/>
    </source>
</evidence>
<dbReference type="AlphaFoldDB" id="A0A7E4ZTH8"/>
<name>A0A7E4ZTH8_PANRE</name>
<accession>A0A7E4ZTH8</accession>
<proteinExistence type="predicted"/>
<keyword evidence="2" id="KW-1185">Reference proteome</keyword>
<feature type="region of interest" description="Disordered" evidence="1">
    <location>
        <begin position="48"/>
        <end position="94"/>
    </location>
</feature>
<reference evidence="2" key="1">
    <citation type="journal article" date="2013" name="Genetics">
        <title>The draft genome and transcriptome of Panagrellus redivivus are shaped by the harsh demands of a free-living lifestyle.</title>
        <authorList>
            <person name="Srinivasan J."/>
            <person name="Dillman A.R."/>
            <person name="Macchietto M.G."/>
            <person name="Heikkinen L."/>
            <person name="Lakso M."/>
            <person name="Fracchia K.M."/>
            <person name="Antoshechkin I."/>
            <person name="Mortazavi A."/>
            <person name="Wong G."/>
            <person name="Sternberg P.W."/>
        </authorList>
    </citation>
    <scope>NUCLEOTIDE SEQUENCE [LARGE SCALE GENOMIC DNA]</scope>
    <source>
        <strain evidence="2">MT8872</strain>
    </source>
</reference>
<organism evidence="2 3">
    <name type="scientific">Panagrellus redivivus</name>
    <name type="common">Microworm</name>
    <dbReference type="NCBI Taxonomy" id="6233"/>
    <lineage>
        <taxon>Eukaryota</taxon>
        <taxon>Metazoa</taxon>
        <taxon>Ecdysozoa</taxon>
        <taxon>Nematoda</taxon>
        <taxon>Chromadorea</taxon>
        <taxon>Rhabditida</taxon>
        <taxon>Tylenchina</taxon>
        <taxon>Panagrolaimomorpha</taxon>
        <taxon>Panagrolaimoidea</taxon>
        <taxon>Panagrolaimidae</taxon>
        <taxon>Panagrellus</taxon>
    </lineage>
</organism>
<evidence type="ECO:0000313" key="3">
    <source>
        <dbReference type="WBParaSite" id="Pan_g16541.t1"/>
    </source>
</evidence>
<dbReference type="Proteomes" id="UP000492821">
    <property type="component" value="Unassembled WGS sequence"/>
</dbReference>